<dbReference type="SUPFAM" id="SSF54368">
    <property type="entry name" value="Glutamine synthetase, N-terminal domain"/>
    <property type="match status" value="1"/>
</dbReference>
<feature type="domain" description="GS catalytic" evidence="6">
    <location>
        <begin position="127"/>
        <end position="443"/>
    </location>
</feature>
<evidence type="ECO:0000313" key="7">
    <source>
        <dbReference type="EMBL" id="KKL13646.1"/>
    </source>
</evidence>
<evidence type="ECO:0000256" key="4">
    <source>
        <dbReference type="ARBA" id="ARBA00030668"/>
    </source>
</evidence>
<comment type="subcellular location">
    <subcellularLocation>
        <location evidence="1">Cytoplasm</location>
    </subcellularLocation>
</comment>
<dbReference type="AlphaFoldDB" id="A0A0F9D772"/>
<dbReference type="SUPFAM" id="SSF55931">
    <property type="entry name" value="Glutamine synthetase/guanido kinase"/>
    <property type="match status" value="1"/>
</dbReference>
<dbReference type="InterPro" id="IPR027302">
    <property type="entry name" value="Gln_synth_N_conserv_site"/>
</dbReference>
<name>A0A0F9D772_9ZZZZ</name>
<feature type="domain" description="GS beta-grasp" evidence="5">
    <location>
        <begin position="21"/>
        <end position="120"/>
    </location>
</feature>
<dbReference type="InterPro" id="IPR027303">
    <property type="entry name" value="Gln_synth_gly_rich_site"/>
</dbReference>
<dbReference type="InterPro" id="IPR008146">
    <property type="entry name" value="Gln_synth_cat_dom"/>
</dbReference>
<comment type="similarity">
    <text evidence="2">Belongs to the glutamine synthetase family.</text>
</comment>
<feature type="non-terminal residue" evidence="7">
    <location>
        <position position="443"/>
    </location>
</feature>
<dbReference type="PANTHER" id="PTHR43407:SF1">
    <property type="entry name" value="LENGSIN"/>
    <property type="match status" value="1"/>
</dbReference>
<dbReference type="Pfam" id="PF03951">
    <property type="entry name" value="Gln-synt_N"/>
    <property type="match status" value="1"/>
</dbReference>
<keyword evidence="3" id="KW-0963">Cytoplasm</keyword>
<dbReference type="GO" id="GO:0005737">
    <property type="term" value="C:cytoplasm"/>
    <property type="evidence" value="ECO:0007669"/>
    <property type="project" value="UniProtKB-SubCell"/>
</dbReference>
<evidence type="ECO:0000256" key="2">
    <source>
        <dbReference type="ARBA" id="ARBA00009897"/>
    </source>
</evidence>
<sequence>MSKEQLSKITAKKVLEKIKKSHIKWIRLQFCNPFGLLHQLSVPSEEITKESFVKGFPLDGSSILGCSPINESDLLLIPDPSTFTILPDYFDTYHDNENAKNQYSSKAARMLADIQVGFSGKRFSRDSRFIAQKAEKLLQKNGFSTSRWAAEVEFFIFDKLISDVNSKSSKKNNVPSSIESREAPWGTQNLENTIPLKRGYYIGSPSDTLIDFRDEVSDTLKIFGINVIAHHHEVATAGQSEIVLAHYGLLQTADNVVTVMKTIKEIAARRGRIASFNPKPIPNDNGSALHINQSLWKSKNNKKINAFYDPNEKYAELSQIAFYYIGGLLEHAKALCAITNPTLNSYRRLVPGYEAPTNVAWGKMNRSVCARVPAHHKKMPSSKRIEYRPPDPTSNIYLDETAILLAGLDGIRKKIQPPDPVDVDTYKLSEREKRKYGIKSLPT</sequence>
<dbReference type="GO" id="GO:0006542">
    <property type="term" value="P:glutamine biosynthetic process"/>
    <property type="evidence" value="ECO:0007669"/>
    <property type="project" value="InterPro"/>
</dbReference>
<dbReference type="Gene3D" id="3.30.590.10">
    <property type="entry name" value="Glutamine synthetase/guanido kinase, catalytic domain"/>
    <property type="match status" value="1"/>
</dbReference>
<evidence type="ECO:0000256" key="3">
    <source>
        <dbReference type="ARBA" id="ARBA00022490"/>
    </source>
</evidence>
<proteinExistence type="inferred from homology"/>
<organism evidence="7">
    <name type="scientific">marine sediment metagenome</name>
    <dbReference type="NCBI Taxonomy" id="412755"/>
    <lineage>
        <taxon>unclassified sequences</taxon>
        <taxon>metagenomes</taxon>
        <taxon>ecological metagenomes</taxon>
    </lineage>
</organism>
<dbReference type="GO" id="GO:0016020">
    <property type="term" value="C:membrane"/>
    <property type="evidence" value="ECO:0007669"/>
    <property type="project" value="TreeGrafter"/>
</dbReference>
<comment type="caution">
    <text evidence="7">The sequence shown here is derived from an EMBL/GenBank/DDBJ whole genome shotgun (WGS) entry which is preliminary data.</text>
</comment>
<dbReference type="PROSITE" id="PS51987">
    <property type="entry name" value="GS_CATALYTIC"/>
    <property type="match status" value="1"/>
</dbReference>
<dbReference type="InterPro" id="IPR008147">
    <property type="entry name" value="Gln_synt_N"/>
</dbReference>
<dbReference type="InterPro" id="IPR036651">
    <property type="entry name" value="Gln_synt_N_sf"/>
</dbReference>
<dbReference type="PROSITE" id="PS00180">
    <property type="entry name" value="GLNA_1"/>
    <property type="match status" value="1"/>
</dbReference>
<dbReference type="PROSITE" id="PS51986">
    <property type="entry name" value="GS_BETA_GRASP"/>
    <property type="match status" value="1"/>
</dbReference>
<dbReference type="SMART" id="SM01230">
    <property type="entry name" value="Gln-synt_C"/>
    <property type="match status" value="1"/>
</dbReference>
<dbReference type="Gene3D" id="3.10.20.70">
    <property type="entry name" value="Glutamine synthetase, N-terminal domain"/>
    <property type="match status" value="1"/>
</dbReference>
<dbReference type="PANTHER" id="PTHR43407">
    <property type="entry name" value="GLUTAMINE SYNTHETASE"/>
    <property type="match status" value="1"/>
</dbReference>
<evidence type="ECO:0000259" key="6">
    <source>
        <dbReference type="PROSITE" id="PS51987"/>
    </source>
</evidence>
<dbReference type="InterPro" id="IPR014746">
    <property type="entry name" value="Gln_synth/guanido_kin_cat_dom"/>
</dbReference>
<dbReference type="GO" id="GO:0019740">
    <property type="term" value="P:nitrogen utilization"/>
    <property type="evidence" value="ECO:0007669"/>
    <property type="project" value="TreeGrafter"/>
</dbReference>
<accession>A0A0F9D772</accession>
<protein>
    <recommendedName>
        <fullName evidence="4">Glutamate--ammonia ligase</fullName>
    </recommendedName>
</protein>
<dbReference type="EMBL" id="LAZR01040774">
    <property type="protein sequence ID" value="KKL13646.1"/>
    <property type="molecule type" value="Genomic_DNA"/>
</dbReference>
<dbReference type="GO" id="GO:0004356">
    <property type="term" value="F:glutamine synthetase activity"/>
    <property type="evidence" value="ECO:0007669"/>
    <property type="project" value="InterPro"/>
</dbReference>
<evidence type="ECO:0000259" key="5">
    <source>
        <dbReference type="PROSITE" id="PS51986"/>
    </source>
</evidence>
<reference evidence="7" key="1">
    <citation type="journal article" date="2015" name="Nature">
        <title>Complex archaea that bridge the gap between prokaryotes and eukaryotes.</title>
        <authorList>
            <person name="Spang A."/>
            <person name="Saw J.H."/>
            <person name="Jorgensen S.L."/>
            <person name="Zaremba-Niedzwiedzka K."/>
            <person name="Martijn J."/>
            <person name="Lind A.E."/>
            <person name="van Eijk R."/>
            <person name="Schleper C."/>
            <person name="Guy L."/>
            <person name="Ettema T.J."/>
        </authorList>
    </citation>
    <scope>NUCLEOTIDE SEQUENCE</scope>
</reference>
<dbReference type="PROSITE" id="PS00181">
    <property type="entry name" value="GLNA_ATP"/>
    <property type="match status" value="1"/>
</dbReference>
<evidence type="ECO:0000256" key="1">
    <source>
        <dbReference type="ARBA" id="ARBA00004496"/>
    </source>
</evidence>
<gene>
    <name evidence="7" type="ORF">LCGC14_2523680</name>
</gene>
<dbReference type="Pfam" id="PF00120">
    <property type="entry name" value="Gln-synt_C"/>
    <property type="match status" value="1"/>
</dbReference>